<proteinExistence type="predicted"/>
<dbReference type="EMBL" id="JACGWM010000010">
    <property type="protein sequence ID" value="KAL0346445.1"/>
    <property type="molecule type" value="Genomic_DNA"/>
</dbReference>
<protein>
    <recommendedName>
        <fullName evidence="3">Retrotransposon gag protein</fullName>
    </recommendedName>
</protein>
<comment type="caution">
    <text evidence="2">The sequence shown here is derived from an EMBL/GenBank/DDBJ whole genome shotgun (WGS) entry which is preliminary data.</text>
</comment>
<accession>A0AAW2NSE2</accession>
<sequence>MGAIERPIIEYSFPTIDGTISSIAEPTVQAKSFEIKSPIMQIIRSNVQFSSLPNEDPNKHLVNFLEICDTFKFNGKSLAKYFPPAKTSKLLNDITSFARLGRDSMYDAWECFKKLRTINATASGTIMKNLPSKVFNIIDEIATNLYSYGQERTRGSNRITDSNGCSNTKNGSLWSKHSIPKLRDASGTIGKHSLRKKIGQLPSDTEKNPREKVNAITVKSEKIARDEPPKEQVEETQAQKEKEPQEETKGIPL</sequence>
<reference evidence="2" key="1">
    <citation type="submission" date="2020-06" db="EMBL/GenBank/DDBJ databases">
        <authorList>
            <person name="Li T."/>
            <person name="Hu X."/>
            <person name="Zhang T."/>
            <person name="Song X."/>
            <person name="Zhang H."/>
            <person name="Dai N."/>
            <person name="Sheng W."/>
            <person name="Hou X."/>
            <person name="Wei L."/>
        </authorList>
    </citation>
    <scope>NUCLEOTIDE SEQUENCE</scope>
    <source>
        <strain evidence="2">KEN8</strain>
        <tissue evidence="2">Leaf</tissue>
    </source>
</reference>
<gene>
    <name evidence="2" type="ORF">Scaly_1660500</name>
</gene>
<feature type="compositionally biased region" description="Basic and acidic residues" evidence="1">
    <location>
        <begin position="204"/>
        <end position="253"/>
    </location>
</feature>
<evidence type="ECO:0000313" key="2">
    <source>
        <dbReference type="EMBL" id="KAL0346445.1"/>
    </source>
</evidence>
<organism evidence="2">
    <name type="scientific">Sesamum calycinum</name>
    <dbReference type="NCBI Taxonomy" id="2727403"/>
    <lineage>
        <taxon>Eukaryota</taxon>
        <taxon>Viridiplantae</taxon>
        <taxon>Streptophyta</taxon>
        <taxon>Embryophyta</taxon>
        <taxon>Tracheophyta</taxon>
        <taxon>Spermatophyta</taxon>
        <taxon>Magnoliopsida</taxon>
        <taxon>eudicotyledons</taxon>
        <taxon>Gunneridae</taxon>
        <taxon>Pentapetalae</taxon>
        <taxon>asterids</taxon>
        <taxon>lamiids</taxon>
        <taxon>Lamiales</taxon>
        <taxon>Pedaliaceae</taxon>
        <taxon>Sesamum</taxon>
    </lineage>
</organism>
<feature type="region of interest" description="Disordered" evidence="1">
    <location>
        <begin position="154"/>
        <end position="253"/>
    </location>
</feature>
<feature type="compositionally biased region" description="Polar residues" evidence="1">
    <location>
        <begin position="156"/>
        <end position="175"/>
    </location>
</feature>
<evidence type="ECO:0008006" key="3">
    <source>
        <dbReference type="Google" id="ProtNLM"/>
    </source>
</evidence>
<reference evidence="2" key="2">
    <citation type="journal article" date="2024" name="Plant">
        <title>Genomic evolution and insights into agronomic trait innovations of Sesamum species.</title>
        <authorList>
            <person name="Miao H."/>
            <person name="Wang L."/>
            <person name="Qu L."/>
            <person name="Liu H."/>
            <person name="Sun Y."/>
            <person name="Le M."/>
            <person name="Wang Q."/>
            <person name="Wei S."/>
            <person name="Zheng Y."/>
            <person name="Lin W."/>
            <person name="Duan Y."/>
            <person name="Cao H."/>
            <person name="Xiong S."/>
            <person name="Wang X."/>
            <person name="Wei L."/>
            <person name="Li C."/>
            <person name="Ma Q."/>
            <person name="Ju M."/>
            <person name="Zhao R."/>
            <person name="Li G."/>
            <person name="Mu C."/>
            <person name="Tian Q."/>
            <person name="Mei H."/>
            <person name="Zhang T."/>
            <person name="Gao T."/>
            <person name="Zhang H."/>
        </authorList>
    </citation>
    <scope>NUCLEOTIDE SEQUENCE</scope>
    <source>
        <strain evidence="2">KEN8</strain>
    </source>
</reference>
<name>A0AAW2NSE2_9LAMI</name>
<dbReference type="AlphaFoldDB" id="A0AAW2NSE2"/>
<evidence type="ECO:0000256" key="1">
    <source>
        <dbReference type="SAM" id="MobiDB-lite"/>
    </source>
</evidence>